<organism evidence="1 2">
    <name type="scientific">Gossypium trilobum</name>
    <dbReference type="NCBI Taxonomy" id="34281"/>
    <lineage>
        <taxon>Eukaryota</taxon>
        <taxon>Viridiplantae</taxon>
        <taxon>Streptophyta</taxon>
        <taxon>Embryophyta</taxon>
        <taxon>Tracheophyta</taxon>
        <taxon>Spermatophyta</taxon>
        <taxon>Magnoliopsida</taxon>
        <taxon>eudicotyledons</taxon>
        <taxon>Gunneridae</taxon>
        <taxon>Pentapetalae</taxon>
        <taxon>rosids</taxon>
        <taxon>malvids</taxon>
        <taxon>Malvales</taxon>
        <taxon>Malvaceae</taxon>
        <taxon>Malvoideae</taxon>
        <taxon>Gossypium</taxon>
    </lineage>
</organism>
<evidence type="ECO:0000313" key="2">
    <source>
        <dbReference type="Proteomes" id="UP000593568"/>
    </source>
</evidence>
<accession>A0A7J9FU80</accession>
<name>A0A7J9FU80_9ROSI</name>
<reference evidence="1 2" key="1">
    <citation type="journal article" date="2019" name="Genome Biol. Evol.">
        <title>Insights into the evolution of the New World diploid cottons (Gossypium, subgenus Houzingenia) based on genome sequencing.</title>
        <authorList>
            <person name="Grover C.E."/>
            <person name="Arick M.A. 2nd"/>
            <person name="Thrash A."/>
            <person name="Conover J.L."/>
            <person name="Sanders W.S."/>
            <person name="Peterson D.G."/>
            <person name="Frelichowski J.E."/>
            <person name="Scheffler J.A."/>
            <person name="Scheffler B.E."/>
            <person name="Wendel J.F."/>
        </authorList>
    </citation>
    <scope>NUCLEOTIDE SEQUENCE [LARGE SCALE GENOMIC DNA]</scope>
    <source>
        <strain evidence="1">8</strain>
        <tissue evidence="1">Leaf</tissue>
    </source>
</reference>
<gene>
    <name evidence="1" type="ORF">Gotri_025822</name>
</gene>
<dbReference type="EMBL" id="JABEZW010228622">
    <property type="protein sequence ID" value="MBA0788882.1"/>
    <property type="molecule type" value="Genomic_DNA"/>
</dbReference>
<sequence length="100" mass="10823">MPKETGSPVLELKASRLIMGQVGEGNTRTLNEKHIAGEDMIEFVDMMVCHADSFSIGHLIPTISMDELSHAWPNLLCSPSPLDRFACNVLLASSLAALNS</sequence>
<proteinExistence type="predicted"/>
<dbReference type="Proteomes" id="UP000593568">
    <property type="component" value="Unassembled WGS sequence"/>
</dbReference>
<keyword evidence="2" id="KW-1185">Reference proteome</keyword>
<dbReference type="AlphaFoldDB" id="A0A7J9FU80"/>
<evidence type="ECO:0000313" key="1">
    <source>
        <dbReference type="EMBL" id="MBA0788882.1"/>
    </source>
</evidence>
<protein>
    <submittedName>
        <fullName evidence="1">Uncharacterized protein</fullName>
    </submittedName>
</protein>
<comment type="caution">
    <text evidence="1">The sequence shown here is derived from an EMBL/GenBank/DDBJ whole genome shotgun (WGS) entry which is preliminary data.</text>
</comment>